<protein>
    <submittedName>
        <fullName evidence="2">GD25721</fullName>
    </submittedName>
</protein>
<proteinExistence type="predicted"/>
<sequence length="88" mass="9659">MAAHIVVALPIPMQQRERRTLYSVTHAGRSDGSRRQKAAAAATTAASSATPSTTPMRPKKPTFQYWIVYTCAYIEYIPLSVPFSRSGS</sequence>
<reference evidence="2 3" key="1">
    <citation type="journal article" date="2007" name="Nature">
        <title>Evolution of genes and genomes on the Drosophila phylogeny.</title>
        <authorList>
            <consortium name="Drosophila 12 Genomes Consortium"/>
            <person name="Clark A.G."/>
            <person name="Eisen M.B."/>
            <person name="Smith D.R."/>
            <person name="Bergman C.M."/>
            <person name="Oliver B."/>
            <person name="Markow T.A."/>
            <person name="Kaufman T.C."/>
            <person name="Kellis M."/>
            <person name="Gelbart W."/>
            <person name="Iyer V.N."/>
            <person name="Pollard D.A."/>
            <person name="Sackton T.B."/>
            <person name="Larracuente A.M."/>
            <person name="Singh N.D."/>
            <person name="Abad J.P."/>
            <person name="Abt D.N."/>
            <person name="Adryan B."/>
            <person name="Aguade M."/>
            <person name="Akashi H."/>
            <person name="Anderson W.W."/>
            <person name="Aquadro C.F."/>
            <person name="Ardell D.H."/>
            <person name="Arguello R."/>
            <person name="Artieri C.G."/>
            <person name="Barbash D.A."/>
            <person name="Barker D."/>
            <person name="Barsanti P."/>
            <person name="Batterham P."/>
            <person name="Batzoglou S."/>
            <person name="Begun D."/>
            <person name="Bhutkar A."/>
            <person name="Blanco E."/>
            <person name="Bosak S.A."/>
            <person name="Bradley R.K."/>
            <person name="Brand A.D."/>
            <person name="Brent M.R."/>
            <person name="Brooks A.N."/>
            <person name="Brown R.H."/>
            <person name="Butlin R.K."/>
            <person name="Caggese C."/>
            <person name="Calvi B.R."/>
            <person name="Bernardo de Carvalho A."/>
            <person name="Caspi A."/>
            <person name="Castrezana S."/>
            <person name="Celniker S.E."/>
            <person name="Chang J.L."/>
            <person name="Chapple C."/>
            <person name="Chatterji S."/>
            <person name="Chinwalla A."/>
            <person name="Civetta A."/>
            <person name="Clifton S.W."/>
            <person name="Comeron J.M."/>
            <person name="Costello J.C."/>
            <person name="Coyne J.A."/>
            <person name="Daub J."/>
            <person name="David R.G."/>
            <person name="Delcher A.L."/>
            <person name="Delehaunty K."/>
            <person name="Do C.B."/>
            <person name="Ebling H."/>
            <person name="Edwards K."/>
            <person name="Eickbush T."/>
            <person name="Evans J.D."/>
            <person name="Filipski A."/>
            <person name="Findeiss S."/>
            <person name="Freyhult E."/>
            <person name="Fulton L."/>
            <person name="Fulton R."/>
            <person name="Garcia A.C."/>
            <person name="Gardiner A."/>
            <person name="Garfield D.A."/>
            <person name="Garvin B.E."/>
            <person name="Gibson G."/>
            <person name="Gilbert D."/>
            <person name="Gnerre S."/>
            <person name="Godfrey J."/>
            <person name="Good R."/>
            <person name="Gotea V."/>
            <person name="Gravely B."/>
            <person name="Greenberg A.J."/>
            <person name="Griffiths-Jones S."/>
            <person name="Gross S."/>
            <person name="Guigo R."/>
            <person name="Gustafson E.A."/>
            <person name="Haerty W."/>
            <person name="Hahn M.W."/>
            <person name="Halligan D.L."/>
            <person name="Halpern A.L."/>
            <person name="Halter G.M."/>
            <person name="Han M.V."/>
            <person name="Heger A."/>
            <person name="Hillier L."/>
            <person name="Hinrichs A.S."/>
            <person name="Holmes I."/>
            <person name="Hoskins R.A."/>
            <person name="Hubisz M.J."/>
            <person name="Hultmark D."/>
            <person name="Huntley M.A."/>
            <person name="Jaffe D.B."/>
            <person name="Jagadeeshan S."/>
            <person name="Jeck W.R."/>
            <person name="Johnson J."/>
            <person name="Jones C.D."/>
            <person name="Jordan W.C."/>
            <person name="Karpen G.H."/>
            <person name="Kataoka E."/>
            <person name="Keightley P.D."/>
            <person name="Kheradpour P."/>
            <person name="Kirkness E.F."/>
            <person name="Koerich L.B."/>
            <person name="Kristiansen K."/>
            <person name="Kudrna D."/>
            <person name="Kulathinal R.J."/>
            <person name="Kumar S."/>
            <person name="Kwok R."/>
            <person name="Lander E."/>
            <person name="Langley C.H."/>
            <person name="Lapoint R."/>
            <person name="Lazzaro B.P."/>
            <person name="Lee S.J."/>
            <person name="Levesque L."/>
            <person name="Li R."/>
            <person name="Lin C.F."/>
            <person name="Lin M.F."/>
            <person name="Lindblad-Toh K."/>
            <person name="Llopart A."/>
            <person name="Long M."/>
            <person name="Low L."/>
            <person name="Lozovsky E."/>
            <person name="Lu J."/>
            <person name="Luo M."/>
            <person name="Machado C.A."/>
            <person name="Makalowski W."/>
            <person name="Marzo M."/>
            <person name="Matsuda M."/>
            <person name="Matzkin L."/>
            <person name="McAllister B."/>
            <person name="McBride C.S."/>
            <person name="McKernan B."/>
            <person name="McKernan K."/>
            <person name="Mendez-Lago M."/>
            <person name="Minx P."/>
            <person name="Mollenhauer M.U."/>
            <person name="Montooth K."/>
            <person name="Mount S.M."/>
            <person name="Mu X."/>
            <person name="Myers E."/>
            <person name="Negre B."/>
            <person name="Newfeld S."/>
            <person name="Nielsen R."/>
            <person name="Noor M.A."/>
            <person name="O'Grady P."/>
            <person name="Pachter L."/>
            <person name="Papaceit M."/>
            <person name="Parisi M.J."/>
            <person name="Parisi M."/>
            <person name="Parts L."/>
            <person name="Pedersen J.S."/>
            <person name="Pesole G."/>
            <person name="Phillippy A.M."/>
            <person name="Ponting C.P."/>
            <person name="Pop M."/>
            <person name="Porcelli D."/>
            <person name="Powell J.R."/>
            <person name="Prohaska S."/>
            <person name="Pruitt K."/>
            <person name="Puig M."/>
            <person name="Quesneville H."/>
            <person name="Ram K.R."/>
            <person name="Rand D."/>
            <person name="Rasmussen M.D."/>
            <person name="Reed L.K."/>
            <person name="Reenan R."/>
            <person name="Reily A."/>
            <person name="Remington K.A."/>
            <person name="Rieger T.T."/>
            <person name="Ritchie M.G."/>
            <person name="Robin C."/>
            <person name="Rogers Y.H."/>
            <person name="Rohde C."/>
            <person name="Rozas J."/>
            <person name="Rubenfield M.J."/>
            <person name="Ruiz A."/>
            <person name="Russo S."/>
            <person name="Salzberg S.L."/>
            <person name="Sanchez-Gracia A."/>
            <person name="Saranga D.J."/>
            <person name="Sato H."/>
            <person name="Schaeffer S.W."/>
            <person name="Schatz M.C."/>
            <person name="Schlenke T."/>
            <person name="Schwartz R."/>
            <person name="Segarra C."/>
            <person name="Singh R.S."/>
            <person name="Sirot L."/>
            <person name="Sirota M."/>
            <person name="Sisneros N.B."/>
            <person name="Smith C.D."/>
            <person name="Smith T.F."/>
            <person name="Spieth J."/>
            <person name="Stage D.E."/>
            <person name="Stark A."/>
            <person name="Stephan W."/>
            <person name="Strausberg R.L."/>
            <person name="Strempel S."/>
            <person name="Sturgill D."/>
            <person name="Sutton G."/>
            <person name="Sutton G.G."/>
            <person name="Tao W."/>
            <person name="Teichmann S."/>
            <person name="Tobari Y.N."/>
            <person name="Tomimura Y."/>
            <person name="Tsolas J.M."/>
            <person name="Valente V.L."/>
            <person name="Venter E."/>
            <person name="Venter J.C."/>
            <person name="Vicario S."/>
            <person name="Vieira F.G."/>
            <person name="Vilella A.J."/>
            <person name="Villasante A."/>
            <person name="Walenz B."/>
            <person name="Wang J."/>
            <person name="Wasserman M."/>
            <person name="Watts T."/>
            <person name="Wilson D."/>
            <person name="Wilson R.K."/>
            <person name="Wing R.A."/>
            <person name="Wolfner M.F."/>
            <person name="Wong A."/>
            <person name="Wong G.K."/>
            <person name="Wu C.I."/>
            <person name="Wu G."/>
            <person name="Yamamoto D."/>
            <person name="Yang H.P."/>
            <person name="Yang S.P."/>
            <person name="Yorke J.A."/>
            <person name="Yoshida K."/>
            <person name="Zdobnov E."/>
            <person name="Zhang P."/>
            <person name="Zhang Y."/>
            <person name="Zimin A.V."/>
            <person name="Baldwin J."/>
            <person name="Abdouelleil A."/>
            <person name="Abdulkadir J."/>
            <person name="Abebe A."/>
            <person name="Abera B."/>
            <person name="Abreu J."/>
            <person name="Acer S.C."/>
            <person name="Aftuck L."/>
            <person name="Alexander A."/>
            <person name="An P."/>
            <person name="Anderson E."/>
            <person name="Anderson S."/>
            <person name="Arachi H."/>
            <person name="Azer M."/>
            <person name="Bachantsang P."/>
            <person name="Barry A."/>
            <person name="Bayul T."/>
            <person name="Berlin A."/>
            <person name="Bessette D."/>
            <person name="Bloom T."/>
            <person name="Blye J."/>
            <person name="Boguslavskiy L."/>
            <person name="Bonnet C."/>
            <person name="Boukhgalter B."/>
            <person name="Bourzgui I."/>
            <person name="Brown A."/>
            <person name="Cahill P."/>
            <person name="Channer S."/>
            <person name="Cheshatsang Y."/>
            <person name="Chuda L."/>
            <person name="Citroen M."/>
            <person name="Collymore A."/>
            <person name="Cooke P."/>
            <person name="Costello M."/>
            <person name="D'Aco K."/>
            <person name="Daza R."/>
            <person name="De Haan G."/>
            <person name="DeGray S."/>
            <person name="DeMaso C."/>
            <person name="Dhargay N."/>
            <person name="Dooley K."/>
            <person name="Dooley E."/>
            <person name="Doricent M."/>
            <person name="Dorje P."/>
            <person name="Dorjee K."/>
            <person name="Dupes A."/>
            <person name="Elong R."/>
            <person name="Falk J."/>
            <person name="Farina A."/>
            <person name="Faro S."/>
            <person name="Ferguson D."/>
            <person name="Fisher S."/>
            <person name="Foley C.D."/>
            <person name="Franke A."/>
            <person name="Friedrich D."/>
            <person name="Gadbois L."/>
            <person name="Gearin G."/>
            <person name="Gearin C.R."/>
            <person name="Giannoukos G."/>
            <person name="Goode T."/>
            <person name="Graham J."/>
            <person name="Grandbois E."/>
            <person name="Grewal S."/>
            <person name="Gyaltsen K."/>
            <person name="Hafez N."/>
            <person name="Hagos B."/>
            <person name="Hall J."/>
            <person name="Henson C."/>
            <person name="Hollinger A."/>
            <person name="Honan T."/>
            <person name="Huard M.D."/>
            <person name="Hughes L."/>
            <person name="Hurhula B."/>
            <person name="Husby M.E."/>
            <person name="Kamat A."/>
            <person name="Kanga B."/>
            <person name="Kashin S."/>
            <person name="Khazanovich D."/>
            <person name="Kisner P."/>
            <person name="Lance K."/>
            <person name="Lara M."/>
            <person name="Lee W."/>
            <person name="Lennon N."/>
            <person name="Letendre F."/>
            <person name="LeVine R."/>
            <person name="Lipovsky A."/>
            <person name="Liu X."/>
            <person name="Liu J."/>
            <person name="Liu S."/>
            <person name="Lokyitsang T."/>
            <person name="Lokyitsang Y."/>
            <person name="Lubonja R."/>
            <person name="Lui A."/>
            <person name="MacDonald P."/>
            <person name="Magnisalis V."/>
            <person name="Maru K."/>
            <person name="Matthews C."/>
            <person name="McCusker W."/>
            <person name="McDonough S."/>
            <person name="Mehta T."/>
            <person name="Meldrim J."/>
            <person name="Meneus L."/>
            <person name="Mihai O."/>
            <person name="Mihalev A."/>
            <person name="Mihova T."/>
            <person name="Mittelman R."/>
            <person name="Mlenga V."/>
            <person name="Montmayeur A."/>
            <person name="Mulrain L."/>
            <person name="Navidi A."/>
            <person name="Naylor J."/>
            <person name="Negash T."/>
            <person name="Nguyen T."/>
            <person name="Nguyen N."/>
            <person name="Nicol R."/>
            <person name="Norbu C."/>
            <person name="Norbu N."/>
            <person name="Novod N."/>
            <person name="O'Neill B."/>
            <person name="Osman S."/>
            <person name="Markiewicz E."/>
            <person name="Oyono O.L."/>
            <person name="Patti C."/>
            <person name="Phunkhang P."/>
            <person name="Pierre F."/>
            <person name="Priest M."/>
            <person name="Raghuraman S."/>
            <person name="Rege F."/>
            <person name="Reyes R."/>
            <person name="Rise C."/>
            <person name="Rogov P."/>
            <person name="Ross K."/>
            <person name="Ryan E."/>
            <person name="Settipalli S."/>
            <person name="Shea T."/>
            <person name="Sherpa N."/>
            <person name="Shi L."/>
            <person name="Shih D."/>
            <person name="Sparrow T."/>
            <person name="Spaulding J."/>
            <person name="Stalker J."/>
            <person name="Stange-Thomann N."/>
            <person name="Stavropoulos S."/>
            <person name="Stone C."/>
            <person name="Strader C."/>
            <person name="Tesfaye S."/>
            <person name="Thomson T."/>
            <person name="Thoulutsang Y."/>
            <person name="Thoulutsang D."/>
            <person name="Topham K."/>
            <person name="Topping I."/>
            <person name="Tsamla T."/>
            <person name="Vassiliev H."/>
            <person name="Vo A."/>
            <person name="Wangchuk T."/>
            <person name="Wangdi T."/>
            <person name="Weiand M."/>
            <person name="Wilkinson J."/>
            <person name="Wilson A."/>
            <person name="Yadav S."/>
            <person name="Young G."/>
            <person name="Yu Q."/>
            <person name="Zembek L."/>
            <person name="Zhong D."/>
            <person name="Zimmer A."/>
            <person name="Zwirko Z."/>
            <person name="Jaffe D.B."/>
            <person name="Alvarez P."/>
            <person name="Brockman W."/>
            <person name="Butler J."/>
            <person name="Chin C."/>
            <person name="Gnerre S."/>
            <person name="Grabherr M."/>
            <person name="Kleber M."/>
            <person name="Mauceli E."/>
            <person name="MacCallum I."/>
        </authorList>
    </citation>
    <scope>NUCLEOTIDE SEQUENCE [LARGE SCALE GENOMIC DNA]</scope>
    <source>
        <strain evidence="3">white501</strain>
    </source>
</reference>
<evidence type="ECO:0000313" key="2">
    <source>
        <dbReference type="EMBL" id="EDX06998.1"/>
    </source>
</evidence>
<dbReference type="HOGENOM" id="CLU_2471473_0_0_1"/>
<accession>B4QEX1</accession>
<feature type="compositionally biased region" description="Low complexity" evidence="1">
    <location>
        <begin position="38"/>
        <end position="55"/>
    </location>
</feature>
<dbReference type="Proteomes" id="UP000000304">
    <property type="component" value="Chromosome 2R"/>
</dbReference>
<keyword evidence="3" id="KW-1185">Reference proteome</keyword>
<dbReference type="AlphaFoldDB" id="B4QEX1"/>
<dbReference type="EMBL" id="CM000362">
    <property type="protein sequence ID" value="EDX06998.1"/>
    <property type="molecule type" value="Genomic_DNA"/>
</dbReference>
<evidence type="ECO:0000256" key="1">
    <source>
        <dbReference type="SAM" id="MobiDB-lite"/>
    </source>
</evidence>
<organism evidence="2 3">
    <name type="scientific">Drosophila simulans</name>
    <name type="common">Fruit fly</name>
    <dbReference type="NCBI Taxonomy" id="7240"/>
    <lineage>
        <taxon>Eukaryota</taxon>
        <taxon>Metazoa</taxon>
        <taxon>Ecdysozoa</taxon>
        <taxon>Arthropoda</taxon>
        <taxon>Hexapoda</taxon>
        <taxon>Insecta</taxon>
        <taxon>Pterygota</taxon>
        <taxon>Neoptera</taxon>
        <taxon>Endopterygota</taxon>
        <taxon>Diptera</taxon>
        <taxon>Brachycera</taxon>
        <taxon>Muscomorpha</taxon>
        <taxon>Ephydroidea</taxon>
        <taxon>Drosophilidae</taxon>
        <taxon>Drosophila</taxon>
        <taxon>Sophophora</taxon>
    </lineage>
</organism>
<feature type="region of interest" description="Disordered" evidence="1">
    <location>
        <begin position="26"/>
        <end position="59"/>
    </location>
</feature>
<name>B4QEX1_DROSI</name>
<gene>
    <name evidence="2" type="primary">Dsim\GD25721</name>
    <name evidence="2" type="ORF">Dsim_GD25721</name>
</gene>
<evidence type="ECO:0000313" key="3">
    <source>
        <dbReference type="Proteomes" id="UP000000304"/>
    </source>
</evidence>